<evidence type="ECO:0000313" key="2">
    <source>
        <dbReference type="Proteomes" id="UP000023464"/>
    </source>
</evidence>
<dbReference type="AlphaFoldDB" id="A0A022PKU6"/>
<keyword evidence="2" id="KW-1185">Reference proteome</keyword>
<dbReference type="Proteomes" id="UP000023464">
    <property type="component" value="Unassembled WGS sequence"/>
</dbReference>
<reference evidence="1 2" key="1">
    <citation type="submission" date="2014-03" db="EMBL/GenBank/DDBJ databases">
        <title>Draft Genome of Photorhabdus luminescens BA1, an Egyptian Isolate.</title>
        <authorList>
            <person name="Ghazal S."/>
            <person name="Hurst S.G.IV."/>
            <person name="Morris K."/>
            <person name="Thomas K."/>
            <person name="Tisa L.S."/>
        </authorList>
    </citation>
    <scope>NUCLEOTIDE SEQUENCE [LARGE SCALE GENOMIC DNA]</scope>
    <source>
        <strain evidence="1 2">BA1</strain>
    </source>
</reference>
<organism evidence="1 2">
    <name type="scientific">Photorhabdus aegyptia</name>
    <dbReference type="NCBI Taxonomy" id="2805098"/>
    <lineage>
        <taxon>Bacteria</taxon>
        <taxon>Pseudomonadati</taxon>
        <taxon>Pseudomonadota</taxon>
        <taxon>Gammaproteobacteria</taxon>
        <taxon>Enterobacterales</taxon>
        <taxon>Morganellaceae</taxon>
        <taxon>Photorhabdus</taxon>
    </lineage>
</organism>
<gene>
    <name evidence="1" type="ORF">BA1DRAFT_01850</name>
</gene>
<accession>A0A022PKU6</accession>
<name>A0A022PKU6_9GAMM</name>
<dbReference type="RefSeq" id="WP_338049278.1">
    <property type="nucleotide sequence ID" value="NZ_CAWLTM010000093.1"/>
</dbReference>
<dbReference type="PATRIC" id="fig|1393736.3.peg.1875"/>
<sequence length="52" mass="5937">MKPISLIELKELMLNDAESIAAYKEADKGLKKSSWRKYEDLGTLCGSVWRGY</sequence>
<comment type="caution">
    <text evidence="1">The sequence shown here is derived from an EMBL/GenBank/DDBJ whole genome shotgun (WGS) entry which is preliminary data.</text>
</comment>
<evidence type="ECO:0000313" key="1">
    <source>
        <dbReference type="EMBL" id="EYU15593.1"/>
    </source>
</evidence>
<dbReference type="EMBL" id="JFGV01000022">
    <property type="protein sequence ID" value="EYU15593.1"/>
    <property type="molecule type" value="Genomic_DNA"/>
</dbReference>
<protein>
    <submittedName>
        <fullName evidence="1">Uncharacterized protein</fullName>
    </submittedName>
</protein>
<proteinExistence type="predicted"/>